<protein>
    <recommendedName>
        <fullName evidence="3">Special sigma factor</fullName>
    </recommendedName>
</protein>
<proteinExistence type="predicted"/>
<organism evidence="1 2">
    <name type="scientific">Epilithonimonas mollis</name>
    <dbReference type="NCBI Taxonomy" id="216903"/>
    <lineage>
        <taxon>Bacteria</taxon>
        <taxon>Pseudomonadati</taxon>
        <taxon>Bacteroidota</taxon>
        <taxon>Flavobacteriia</taxon>
        <taxon>Flavobacteriales</taxon>
        <taxon>Weeksellaceae</taxon>
        <taxon>Chryseobacterium group</taxon>
        <taxon>Epilithonimonas</taxon>
    </lineage>
</organism>
<reference evidence="2" key="1">
    <citation type="submission" date="2016-11" db="EMBL/GenBank/DDBJ databases">
        <authorList>
            <person name="Varghese N."/>
            <person name="Submissions S."/>
        </authorList>
    </citation>
    <scope>NUCLEOTIDE SEQUENCE [LARGE SCALE GENOMIC DNA]</scope>
    <source>
        <strain evidence="2">DSM 18016</strain>
    </source>
</reference>
<evidence type="ECO:0000313" key="1">
    <source>
        <dbReference type="EMBL" id="SHK15725.1"/>
    </source>
</evidence>
<accession>A0A1M6Q6B2</accession>
<dbReference type="Proteomes" id="UP000184498">
    <property type="component" value="Unassembled WGS sequence"/>
</dbReference>
<evidence type="ECO:0008006" key="3">
    <source>
        <dbReference type="Google" id="ProtNLM"/>
    </source>
</evidence>
<name>A0A1M6Q6B2_9FLAO</name>
<gene>
    <name evidence="1" type="ORF">SAMN05444371_1537</name>
</gene>
<dbReference type="InterPro" id="IPR053842">
    <property type="entry name" value="NikA-like"/>
</dbReference>
<dbReference type="EMBL" id="FRAM01000001">
    <property type="protein sequence ID" value="SHK15725.1"/>
    <property type="molecule type" value="Genomic_DNA"/>
</dbReference>
<sequence length="158" mass="19146">MKNDFLKQFVRQISEQQIAKVAEEKRKNRFREIGRKGGLKKKTANQFSKVVSVRFTEKEFEKIRKEAEKYNLKISKYLRLISTEKEIKVNEFQTDAVLLNYGNNFIRISNLLRNREWNEFENKKEILEEIHTVTKLIREFLYQQIIKHEQFGNDEEDQ</sequence>
<keyword evidence="2" id="KW-1185">Reference proteome</keyword>
<dbReference type="AlphaFoldDB" id="A0A1M6Q6B2"/>
<dbReference type="STRING" id="216903.SAMN05444371_1537"/>
<dbReference type="RefSeq" id="WP_072997152.1">
    <property type="nucleotide sequence ID" value="NZ_FRAM01000001.1"/>
</dbReference>
<dbReference type="Pfam" id="PF21983">
    <property type="entry name" value="NikA-like"/>
    <property type="match status" value="1"/>
</dbReference>
<evidence type="ECO:0000313" key="2">
    <source>
        <dbReference type="Proteomes" id="UP000184498"/>
    </source>
</evidence>